<dbReference type="EMBL" id="LQQO01000008">
    <property type="protein sequence ID" value="KZE16215.1"/>
    <property type="molecule type" value="Genomic_DNA"/>
</dbReference>
<dbReference type="Pfam" id="PF05065">
    <property type="entry name" value="Phage_capsid"/>
    <property type="match status" value="1"/>
</dbReference>
<dbReference type="Gene3D" id="3.30.2400.10">
    <property type="entry name" value="Major capsid protein gp5"/>
    <property type="match status" value="1"/>
</dbReference>
<dbReference type="Proteomes" id="UP000076609">
    <property type="component" value="Unassembled WGS sequence"/>
</dbReference>
<dbReference type="NCBIfam" id="TIGR01554">
    <property type="entry name" value="major_cap_HK97"/>
    <property type="match status" value="1"/>
</dbReference>
<dbReference type="RefSeq" id="WP_066689504.1">
    <property type="nucleotide sequence ID" value="NZ_LQQO01000008.1"/>
</dbReference>
<organism evidence="3 4">
    <name type="scientific">Sphingomonas hankookensis</name>
    <dbReference type="NCBI Taxonomy" id="563996"/>
    <lineage>
        <taxon>Bacteria</taxon>
        <taxon>Pseudomonadati</taxon>
        <taxon>Pseudomonadota</taxon>
        <taxon>Alphaproteobacteria</taxon>
        <taxon>Sphingomonadales</taxon>
        <taxon>Sphingomonadaceae</taxon>
        <taxon>Sphingomonas</taxon>
    </lineage>
</organism>
<dbReference type="SUPFAM" id="SSF56563">
    <property type="entry name" value="Major capsid protein gp5"/>
    <property type="match status" value="1"/>
</dbReference>
<dbReference type="InterPro" id="IPR054612">
    <property type="entry name" value="Phage_capsid-like_C"/>
</dbReference>
<evidence type="ECO:0000313" key="3">
    <source>
        <dbReference type="EMBL" id="KZE16215.1"/>
    </source>
</evidence>
<comment type="subcellular location">
    <subcellularLocation>
        <location evidence="1">Virion</location>
    </subcellularLocation>
</comment>
<feature type="domain" description="Phage capsid-like C-terminal" evidence="2">
    <location>
        <begin position="134"/>
        <end position="395"/>
    </location>
</feature>
<name>A0ABR5YDN5_9SPHN</name>
<gene>
    <name evidence="3" type="ORF">AVT10_11995</name>
</gene>
<sequence>MTDKTPAEMALELKTHFDTKMNEVKGIAENALGKAERGETLTTSQKELADQALAGLTEIKSRLDDFEQKMARTGGDEEQALSVGQQFVGSDEFKALGGSMSKGRTLTVEMKAITSLSTNADGSAGALTRAERVAGMMTNLPNRQLRVRDLIAPGTTSASSIEYPQETGFTNAAGMTAEGTLKPESSLKYGLKNAPVRKIAHWMRASNEILADAPALQSMIDERLRYGLAFKEDGQLLNGDGTNQNLLGINAVASAYVKPTGAVVAGETPIDRLRLGMLQVTLAEYPSTGFVLNPIDWTNIELVKDAAGGYILANPAGLTGPTLWGLPVVETQTQAVGKFTTGAWRMAAQIFDRQQAAVTVSSEDRDNFVNNLVTILAEERLALTIYRPEAFVFGNVNPG</sequence>
<accession>A0ABR5YDN5</accession>
<dbReference type="InterPro" id="IPR024455">
    <property type="entry name" value="Phage_capsid"/>
</dbReference>
<dbReference type="Gene3D" id="3.30.2320.10">
    <property type="entry name" value="hypothetical protein PF0899 domain"/>
    <property type="match status" value="1"/>
</dbReference>
<reference evidence="4" key="1">
    <citation type="submission" date="2016-01" db="EMBL/GenBank/DDBJ databases">
        <title>Draft genome of Chromobacterium sp. F49.</title>
        <authorList>
            <person name="Hong K.W."/>
        </authorList>
    </citation>
    <scope>NUCLEOTIDE SEQUENCE [LARGE SCALE GENOMIC DNA]</scope>
    <source>
        <strain evidence="4">CN3</strain>
    </source>
</reference>
<evidence type="ECO:0000259" key="2">
    <source>
        <dbReference type="Pfam" id="PF05065"/>
    </source>
</evidence>
<proteinExistence type="predicted"/>
<evidence type="ECO:0000256" key="1">
    <source>
        <dbReference type="ARBA" id="ARBA00004328"/>
    </source>
</evidence>
<protein>
    <submittedName>
        <fullName evidence="3">Capsid protein</fullName>
    </submittedName>
</protein>
<comment type="caution">
    <text evidence="3">The sequence shown here is derived from an EMBL/GenBank/DDBJ whole genome shotgun (WGS) entry which is preliminary data.</text>
</comment>
<keyword evidence="4" id="KW-1185">Reference proteome</keyword>
<evidence type="ECO:0000313" key="4">
    <source>
        <dbReference type="Proteomes" id="UP000076609"/>
    </source>
</evidence>